<dbReference type="EMBL" id="MSCK01000001">
    <property type="protein sequence ID" value="PQJ72523.1"/>
    <property type="molecule type" value="Genomic_DNA"/>
</dbReference>
<protein>
    <recommendedName>
        <fullName evidence="3">DUF4932 domain-containing protein</fullName>
    </recommendedName>
</protein>
<accession>A0A2P6CCA8</accession>
<proteinExistence type="predicted"/>
<gene>
    <name evidence="1" type="ORF">BTO14_04320</name>
</gene>
<evidence type="ECO:0000313" key="2">
    <source>
        <dbReference type="Proteomes" id="UP000247345"/>
    </source>
</evidence>
<dbReference type="Proteomes" id="UP000247345">
    <property type="component" value="Unassembled WGS sequence"/>
</dbReference>
<keyword evidence="2" id="KW-1185">Reference proteome</keyword>
<evidence type="ECO:0008006" key="3">
    <source>
        <dbReference type="Google" id="ProtNLM"/>
    </source>
</evidence>
<reference evidence="1 2" key="1">
    <citation type="submission" date="2016-12" db="EMBL/GenBank/DDBJ databases">
        <title>Trade-off between light-utilization and light-protection in marine flavobacteria.</title>
        <authorList>
            <person name="Kumagai Y."/>
            <person name="Yoshizawa S."/>
            <person name="Kogure K."/>
            <person name="Iwasaki W."/>
        </authorList>
    </citation>
    <scope>NUCLEOTIDE SEQUENCE [LARGE SCALE GENOMIC DNA]</scope>
    <source>
        <strain evidence="1 2">KCTC 12100</strain>
    </source>
</reference>
<evidence type="ECO:0000313" key="1">
    <source>
        <dbReference type="EMBL" id="PQJ72523.1"/>
    </source>
</evidence>
<dbReference type="RefSeq" id="WP_105048183.1">
    <property type="nucleotide sequence ID" value="NZ_CP150661.1"/>
</dbReference>
<name>A0A2P6CCA8_9FLAO</name>
<dbReference type="AlphaFoldDB" id="A0A2P6CCA8"/>
<organism evidence="1 2">
    <name type="scientific">Polaribacter butkevichii</name>
    <dbReference type="NCBI Taxonomy" id="218490"/>
    <lineage>
        <taxon>Bacteria</taxon>
        <taxon>Pseudomonadati</taxon>
        <taxon>Bacteroidota</taxon>
        <taxon>Flavobacteriia</taxon>
        <taxon>Flavobacteriales</taxon>
        <taxon>Flavobacteriaceae</taxon>
    </lineage>
</organism>
<comment type="caution">
    <text evidence="1">The sequence shown here is derived from an EMBL/GenBank/DDBJ whole genome shotgun (WGS) entry which is preliminary data.</text>
</comment>
<sequence length="340" mass="40610">MNKIPYILTILGLCLIGCKHEKPEIETNESSISISIDDRVELFRVAYFLALEDSIDINLRPCKTDFYKTNFEPYKKYRNHPLVKKIGNGDVWKSDLPTLALCLDKNLKTKDNLNIKVLTIEFGWYGQHLDSLSKLLIDFKKTIKFKNNYNIDFKPFKDSIKSNQITKKLNRFYRTDKETNLEIFFDPLNRITNKAITFTNNPENERLVLLTYLCDQPNDSIKPLRLKWNEDYRRIVIHENSHIYTDHLYKKYYDQKLDSLVNQEKFKDEYHDIDEIIVRGLTAKILELNYGKKVGDDEIDHQPKNSRIIYEYLDKYLNDEKMEFEQAYKEIIEQLKKKYQ</sequence>